<sequence length="193" mass="20801">MNGRQWIAALAALLLMAAGEPPEAERMVPGGRAGWVTDPKNGCWLWAGGIEPGASDVIADWNGACPEGPAEGPGRAIVTWQSRGETRRMDYQGDIVHGKNEGRGKLTITEGSRVVSEEEGVFRDDRLVEGRLALPRLGLEFEGRLRGGHPQGPGRLSVQGRVFQGDWVNGCLQQGNNWVAFTRPVESCAGQDT</sequence>
<evidence type="ECO:0000313" key="2">
    <source>
        <dbReference type="Proteomes" id="UP000198925"/>
    </source>
</evidence>
<accession>A0A1G6QHH4</accession>
<evidence type="ECO:0000313" key="1">
    <source>
        <dbReference type="EMBL" id="SDC91137.1"/>
    </source>
</evidence>
<keyword evidence="2" id="KW-1185">Reference proteome</keyword>
<organism evidence="1 2">
    <name type="scientific">Belnapia rosea</name>
    <dbReference type="NCBI Taxonomy" id="938405"/>
    <lineage>
        <taxon>Bacteria</taxon>
        <taxon>Pseudomonadati</taxon>
        <taxon>Pseudomonadota</taxon>
        <taxon>Alphaproteobacteria</taxon>
        <taxon>Acetobacterales</taxon>
        <taxon>Roseomonadaceae</taxon>
        <taxon>Belnapia</taxon>
    </lineage>
</organism>
<gene>
    <name evidence="1" type="ORF">SAMN04487779_100325</name>
</gene>
<dbReference type="AlphaFoldDB" id="A0A1G6QHH4"/>
<protein>
    <recommendedName>
        <fullName evidence="3">MORN repeat-containing protein</fullName>
    </recommendedName>
</protein>
<dbReference type="SUPFAM" id="SSF82185">
    <property type="entry name" value="Histone H3 K4-specific methyltransferase SET7/9 N-terminal domain"/>
    <property type="match status" value="1"/>
</dbReference>
<dbReference type="Proteomes" id="UP000198925">
    <property type="component" value="Unassembled WGS sequence"/>
</dbReference>
<dbReference type="STRING" id="938405.SAMN02927895_02779"/>
<name>A0A1G6QHH4_9PROT</name>
<dbReference type="EMBL" id="FMZX01000003">
    <property type="protein sequence ID" value="SDC91137.1"/>
    <property type="molecule type" value="Genomic_DNA"/>
</dbReference>
<evidence type="ECO:0008006" key="3">
    <source>
        <dbReference type="Google" id="ProtNLM"/>
    </source>
</evidence>
<dbReference type="RefSeq" id="WP_090662517.1">
    <property type="nucleotide sequence ID" value="NZ_FMZX01000003.1"/>
</dbReference>
<proteinExistence type="predicted"/>
<reference evidence="1 2" key="1">
    <citation type="submission" date="2016-10" db="EMBL/GenBank/DDBJ databases">
        <authorList>
            <person name="de Groot N.N."/>
        </authorList>
    </citation>
    <scope>NUCLEOTIDE SEQUENCE [LARGE SCALE GENOMIC DNA]</scope>
    <source>
        <strain evidence="1 2">CPCC 100156</strain>
    </source>
</reference>